<evidence type="ECO:0000256" key="2">
    <source>
        <dbReference type="ARBA" id="ARBA00022485"/>
    </source>
</evidence>
<evidence type="ECO:0000256" key="7">
    <source>
        <dbReference type="ARBA" id="ARBA00023014"/>
    </source>
</evidence>
<evidence type="ECO:0000256" key="6">
    <source>
        <dbReference type="ARBA" id="ARBA00023004"/>
    </source>
</evidence>
<comment type="caution">
    <text evidence="9">The sequence shown here is derived from an EMBL/GenBank/DDBJ whole genome shotgun (WGS) entry which is preliminary data.</text>
</comment>
<dbReference type="Pfam" id="PF13237">
    <property type="entry name" value="Fer4_10"/>
    <property type="match status" value="1"/>
</dbReference>
<dbReference type="Gene3D" id="3.30.70.260">
    <property type="match status" value="1"/>
</dbReference>
<dbReference type="InterPro" id="IPR017896">
    <property type="entry name" value="4Fe4S_Fe-S-bd"/>
</dbReference>
<evidence type="ECO:0000313" key="10">
    <source>
        <dbReference type="Proteomes" id="UP000807825"/>
    </source>
</evidence>
<keyword evidence="7" id="KW-0411">Iron-sulfur</keyword>
<keyword evidence="6" id="KW-0408">Iron</keyword>
<dbReference type="Gene3D" id="3.30.70.20">
    <property type="match status" value="1"/>
</dbReference>
<dbReference type="PROSITE" id="PS00198">
    <property type="entry name" value="4FE4S_FER_1"/>
    <property type="match status" value="1"/>
</dbReference>
<sequence length="148" mass="16749">MASRNVLLIFKSNIMYKPVIYRLARDFDLIFNILEAKILPRREGRILLELRGDDETIEKGIKFLQDHQVVVELLADKVWREDDLCVHCGACTGLCPTEALSLSRPELKVLFDVQKCVACGMCGLVCPFGAMKDVTLFDPFAEGRAEEK</sequence>
<evidence type="ECO:0000256" key="5">
    <source>
        <dbReference type="ARBA" id="ARBA00022982"/>
    </source>
</evidence>
<proteinExistence type="predicted"/>
<dbReference type="AlphaFoldDB" id="A0A9D6UY34"/>
<dbReference type="InterPro" id="IPR018449">
    <property type="entry name" value="NIL_domain"/>
</dbReference>
<keyword evidence="3" id="KW-0479">Metal-binding</keyword>
<dbReference type="PANTHER" id="PTHR43687:SF6">
    <property type="entry name" value="L-ASPARTATE SEMIALDEHYDE SULFURTRANSFERASE IRON-SULFUR SUBUNIT"/>
    <property type="match status" value="1"/>
</dbReference>
<feature type="domain" description="4Fe-4S ferredoxin-type" evidence="8">
    <location>
        <begin position="76"/>
        <end position="105"/>
    </location>
</feature>
<dbReference type="InterPro" id="IPR017900">
    <property type="entry name" value="4Fe4S_Fe_S_CS"/>
</dbReference>
<dbReference type="PANTHER" id="PTHR43687">
    <property type="entry name" value="ADENYLYLSULFATE REDUCTASE, BETA SUBUNIT"/>
    <property type="match status" value="1"/>
</dbReference>
<keyword evidence="1" id="KW-0813">Transport</keyword>
<dbReference type="InterPro" id="IPR050572">
    <property type="entry name" value="Fe-S_Ferredoxin"/>
</dbReference>
<dbReference type="PROSITE" id="PS51379">
    <property type="entry name" value="4FE4S_FER_2"/>
    <property type="match status" value="2"/>
</dbReference>
<evidence type="ECO:0000256" key="3">
    <source>
        <dbReference type="ARBA" id="ARBA00022723"/>
    </source>
</evidence>
<evidence type="ECO:0000256" key="4">
    <source>
        <dbReference type="ARBA" id="ARBA00022737"/>
    </source>
</evidence>
<keyword evidence="4" id="KW-0677">Repeat</keyword>
<keyword evidence="5" id="KW-0249">Electron transport</keyword>
<name>A0A9D6UY34_9BACT</name>
<keyword evidence="2" id="KW-0004">4Fe-4S</keyword>
<feature type="domain" description="4Fe-4S ferredoxin-type" evidence="8">
    <location>
        <begin position="107"/>
        <end position="136"/>
    </location>
</feature>
<dbReference type="Pfam" id="PF09383">
    <property type="entry name" value="NIL"/>
    <property type="match status" value="1"/>
</dbReference>
<gene>
    <name evidence="9" type="ORF">HY912_03500</name>
</gene>
<organism evidence="9 10">
    <name type="scientific">Desulfomonile tiedjei</name>
    <dbReference type="NCBI Taxonomy" id="2358"/>
    <lineage>
        <taxon>Bacteria</taxon>
        <taxon>Pseudomonadati</taxon>
        <taxon>Thermodesulfobacteriota</taxon>
        <taxon>Desulfomonilia</taxon>
        <taxon>Desulfomonilales</taxon>
        <taxon>Desulfomonilaceae</taxon>
        <taxon>Desulfomonile</taxon>
    </lineage>
</organism>
<dbReference type="EMBL" id="JACRDE010000106">
    <property type="protein sequence ID" value="MBI5248540.1"/>
    <property type="molecule type" value="Genomic_DNA"/>
</dbReference>
<protein>
    <submittedName>
        <fullName evidence="9">4Fe-4S binding protein</fullName>
    </submittedName>
</protein>
<dbReference type="Proteomes" id="UP000807825">
    <property type="component" value="Unassembled WGS sequence"/>
</dbReference>
<dbReference type="SUPFAM" id="SSF55021">
    <property type="entry name" value="ACT-like"/>
    <property type="match status" value="1"/>
</dbReference>
<dbReference type="InterPro" id="IPR045865">
    <property type="entry name" value="ACT-like_dom_sf"/>
</dbReference>
<dbReference type="SUPFAM" id="SSF54862">
    <property type="entry name" value="4Fe-4S ferredoxins"/>
    <property type="match status" value="1"/>
</dbReference>
<accession>A0A9D6UY34</accession>
<dbReference type="SMART" id="SM00930">
    <property type="entry name" value="NIL"/>
    <property type="match status" value="1"/>
</dbReference>
<reference evidence="9" key="1">
    <citation type="submission" date="2020-07" db="EMBL/GenBank/DDBJ databases">
        <title>Huge and variable diversity of episymbiotic CPR bacteria and DPANN archaea in groundwater ecosystems.</title>
        <authorList>
            <person name="He C.Y."/>
            <person name="Keren R."/>
            <person name="Whittaker M."/>
            <person name="Farag I.F."/>
            <person name="Doudna J."/>
            <person name="Cate J.H.D."/>
            <person name="Banfield J.F."/>
        </authorList>
    </citation>
    <scope>NUCLEOTIDE SEQUENCE</scope>
    <source>
        <strain evidence="9">NC_groundwater_1664_Pr3_B-0.1um_52_9</strain>
    </source>
</reference>
<evidence type="ECO:0000256" key="1">
    <source>
        <dbReference type="ARBA" id="ARBA00022448"/>
    </source>
</evidence>
<dbReference type="GO" id="GO:0051539">
    <property type="term" value="F:4 iron, 4 sulfur cluster binding"/>
    <property type="evidence" value="ECO:0007669"/>
    <property type="project" value="UniProtKB-KW"/>
</dbReference>
<evidence type="ECO:0000313" key="9">
    <source>
        <dbReference type="EMBL" id="MBI5248540.1"/>
    </source>
</evidence>
<evidence type="ECO:0000259" key="8">
    <source>
        <dbReference type="PROSITE" id="PS51379"/>
    </source>
</evidence>
<dbReference type="GO" id="GO:0046872">
    <property type="term" value="F:metal ion binding"/>
    <property type="evidence" value="ECO:0007669"/>
    <property type="project" value="UniProtKB-KW"/>
</dbReference>